<dbReference type="AlphaFoldDB" id="A0A8I3ZZ18"/>
<feature type="chain" id="PRO_5035152849" description="Secreted protein" evidence="1">
    <location>
        <begin position="20"/>
        <end position="102"/>
    </location>
</feature>
<reference evidence="2 3" key="1">
    <citation type="submission" date="2009-03" db="EMBL/GenBank/DDBJ databases">
        <authorList>
            <person name="Warren W."/>
            <person name="Ye L."/>
            <person name="Minx P."/>
            <person name="Worley K."/>
            <person name="Gibbs R."/>
            <person name="Wilson R.K."/>
        </authorList>
    </citation>
    <scope>NUCLEOTIDE SEQUENCE [LARGE SCALE GENOMIC DNA]</scope>
</reference>
<evidence type="ECO:0000313" key="2">
    <source>
        <dbReference type="Ensembl" id="ENSCJAP00000081180.1"/>
    </source>
</evidence>
<dbReference type="Proteomes" id="UP000008225">
    <property type="component" value="Chromosome 11"/>
</dbReference>
<keyword evidence="1" id="KW-0732">Signal</keyword>
<reference evidence="2" key="3">
    <citation type="submission" date="2025-09" db="UniProtKB">
        <authorList>
            <consortium name="Ensembl"/>
        </authorList>
    </citation>
    <scope>IDENTIFICATION</scope>
</reference>
<proteinExistence type="predicted"/>
<reference evidence="2" key="2">
    <citation type="submission" date="2025-08" db="UniProtKB">
        <authorList>
            <consortium name="Ensembl"/>
        </authorList>
    </citation>
    <scope>IDENTIFICATION</scope>
</reference>
<evidence type="ECO:0008006" key="4">
    <source>
        <dbReference type="Google" id="ProtNLM"/>
    </source>
</evidence>
<evidence type="ECO:0000313" key="3">
    <source>
        <dbReference type="Proteomes" id="UP000008225"/>
    </source>
</evidence>
<feature type="signal peptide" evidence="1">
    <location>
        <begin position="1"/>
        <end position="19"/>
    </location>
</feature>
<accession>A0A8I3ZZ18</accession>
<organism evidence="2 3">
    <name type="scientific">Callithrix jacchus</name>
    <name type="common">White-tufted-ear marmoset</name>
    <name type="synonym">Simia Jacchus</name>
    <dbReference type="NCBI Taxonomy" id="9483"/>
    <lineage>
        <taxon>Eukaryota</taxon>
        <taxon>Metazoa</taxon>
        <taxon>Chordata</taxon>
        <taxon>Craniata</taxon>
        <taxon>Vertebrata</taxon>
        <taxon>Euteleostomi</taxon>
        <taxon>Mammalia</taxon>
        <taxon>Eutheria</taxon>
        <taxon>Euarchontoglires</taxon>
        <taxon>Primates</taxon>
        <taxon>Haplorrhini</taxon>
        <taxon>Platyrrhini</taxon>
        <taxon>Cebidae</taxon>
        <taxon>Callitrichinae</taxon>
        <taxon>Callithrix</taxon>
        <taxon>Callithrix</taxon>
    </lineage>
</organism>
<dbReference type="PANTHER" id="PTHR12138">
    <property type="entry name" value="PRIMATE-EXPANDED PROTEIN FAMILY"/>
    <property type="match status" value="1"/>
</dbReference>
<dbReference type="GeneTree" id="ENSGT01150000287033"/>
<dbReference type="PANTHER" id="PTHR12138:SF162">
    <property type="entry name" value="CHROMOSOME UNDETERMINED SCAFFOLD_275, WHOLE GENOME SHOTGUN SEQUENCE"/>
    <property type="match status" value="1"/>
</dbReference>
<protein>
    <recommendedName>
        <fullName evidence="4">Secreted protein</fullName>
    </recommendedName>
</protein>
<name>A0A8I3ZZ18_CALJA</name>
<sequence length="102" mass="11440">MSHYAWLLFFFVFLRQSLALSPRLEYRGPIWAHCNLCLPGSSHLPTSASGVAGTRDPRARLIFVSFCRDGVSPCCPGPSRTPELKQSARLNIPKCKDYRDSI</sequence>
<evidence type="ECO:0000256" key="1">
    <source>
        <dbReference type="SAM" id="SignalP"/>
    </source>
</evidence>
<dbReference type="Ensembl" id="ENSCJAT00000132650.1">
    <property type="protein sequence ID" value="ENSCJAP00000081180.1"/>
    <property type="gene ID" value="ENSCJAG00000072627.1"/>
</dbReference>
<keyword evidence="3" id="KW-1185">Reference proteome</keyword>